<evidence type="ECO:0000313" key="12">
    <source>
        <dbReference type="Proteomes" id="UP000516424"/>
    </source>
</evidence>
<comment type="similarity">
    <text evidence="2">Belongs to the major facilitator superfamily. Metabolite:H+ Symporter (MHS) family (TC 2.A.1.6) family.</text>
</comment>
<feature type="transmembrane region" description="Helical" evidence="9">
    <location>
        <begin position="118"/>
        <end position="140"/>
    </location>
</feature>
<dbReference type="AlphaFoldDB" id="A0AB33IJF2"/>
<feature type="transmembrane region" description="Helical" evidence="9">
    <location>
        <begin position="61"/>
        <end position="79"/>
    </location>
</feature>
<feature type="transmembrane region" description="Helical" evidence="9">
    <location>
        <begin position="221"/>
        <end position="238"/>
    </location>
</feature>
<dbReference type="PROSITE" id="PS50850">
    <property type="entry name" value="MFS"/>
    <property type="match status" value="1"/>
</dbReference>
<dbReference type="InterPro" id="IPR020846">
    <property type="entry name" value="MFS_dom"/>
</dbReference>
<dbReference type="InterPro" id="IPR011701">
    <property type="entry name" value="MFS"/>
</dbReference>
<keyword evidence="6" id="KW-0769">Symport</keyword>
<dbReference type="GO" id="GO:0005886">
    <property type="term" value="C:plasma membrane"/>
    <property type="evidence" value="ECO:0007669"/>
    <property type="project" value="UniProtKB-SubCell"/>
</dbReference>
<protein>
    <submittedName>
        <fullName evidence="11">Alpha-ketoglutarate permease</fullName>
    </submittedName>
</protein>
<feature type="transmembrane region" description="Helical" evidence="9">
    <location>
        <begin position="362"/>
        <end position="385"/>
    </location>
</feature>
<feature type="domain" description="Major facilitator superfamily (MFS) profile" evidence="10">
    <location>
        <begin position="46"/>
        <end position="452"/>
    </location>
</feature>
<dbReference type="Gene3D" id="1.20.1250.20">
    <property type="entry name" value="MFS general substrate transporter like domains"/>
    <property type="match status" value="2"/>
</dbReference>
<evidence type="ECO:0000256" key="9">
    <source>
        <dbReference type="SAM" id="Phobius"/>
    </source>
</evidence>
<dbReference type="Proteomes" id="UP000516424">
    <property type="component" value="Chromosome"/>
</dbReference>
<keyword evidence="5 9" id="KW-0812">Transmembrane</keyword>
<feature type="transmembrane region" description="Helical" evidence="9">
    <location>
        <begin position="85"/>
        <end position="106"/>
    </location>
</feature>
<evidence type="ECO:0000313" key="11">
    <source>
        <dbReference type="EMBL" id="BCK77153.1"/>
    </source>
</evidence>
<dbReference type="InterPro" id="IPR005829">
    <property type="entry name" value="Sugar_transporter_CS"/>
</dbReference>
<keyword evidence="3" id="KW-0813">Transport</keyword>
<feature type="transmembrane region" description="Helical" evidence="9">
    <location>
        <begin position="307"/>
        <end position="324"/>
    </location>
</feature>
<feature type="transmembrane region" description="Helical" evidence="9">
    <location>
        <begin position="397"/>
        <end position="418"/>
    </location>
</feature>
<keyword evidence="7 9" id="KW-1133">Transmembrane helix</keyword>
<dbReference type="PROSITE" id="PS00217">
    <property type="entry name" value="SUGAR_TRANSPORT_2"/>
    <property type="match status" value="1"/>
</dbReference>
<keyword evidence="8 9" id="KW-0472">Membrane</keyword>
<evidence type="ECO:0000256" key="6">
    <source>
        <dbReference type="ARBA" id="ARBA00022847"/>
    </source>
</evidence>
<feature type="transmembrane region" description="Helical" evidence="9">
    <location>
        <begin position="146"/>
        <end position="167"/>
    </location>
</feature>
<dbReference type="FunFam" id="1.20.1250.20:FF:000001">
    <property type="entry name" value="Dicarboxylate MFS transporter"/>
    <property type="match status" value="1"/>
</dbReference>
<comment type="subcellular location">
    <subcellularLocation>
        <location evidence="1">Cell membrane</location>
        <topology evidence="1">Multi-pass membrane protein</topology>
    </subcellularLocation>
</comment>
<feature type="transmembrane region" description="Helical" evidence="9">
    <location>
        <begin position="336"/>
        <end position="356"/>
    </location>
</feature>
<dbReference type="PROSITE" id="PS00216">
    <property type="entry name" value="SUGAR_TRANSPORT_1"/>
    <property type="match status" value="1"/>
</dbReference>
<feature type="transmembrane region" description="Helical" evidence="9">
    <location>
        <begin position="430"/>
        <end position="450"/>
    </location>
</feature>
<keyword evidence="12" id="KW-1185">Reference proteome</keyword>
<evidence type="ECO:0000259" key="10">
    <source>
        <dbReference type="PROSITE" id="PS50850"/>
    </source>
</evidence>
<keyword evidence="4" id="KW-1003">Cell membrane</keyword>
<name>A0AB33IJF2_ACEAC</name>
<feature type="transmembrane region" description="Helical" evidence="9">
    <location>
        <begin position="269"/>
        <end position="287"/>
    </location>
</feature>
<dbReference type="CDD" id="cd17367">
    <property type="entry name" value="MFS_KgtP"/>
    <property type="match status" value="1"/>
</dbReference>
<accession>A0AB33IJF2</accession>
<dbReference type="FunFam" id="1.20.1250.20:FF:000300">
    <property type="entry name" value="Dicarboxylate MFS transporter"/>
    <property type="match status" value="1"/>
</dbReference>
<gene>
    <name evidence="11" type="primary">kgtP</name>
    <name evidence="11" type="ORF">EMQ_2759</name>
</gene>
<proteinExistence type="inferred from homology"/>
<dbReference type="EMBL" id="AP023410">
    <property type="protein sequence ID" value="BCK77153.1"/>
    <property type="molecule type" value="Genomic_DNA"/>
</dbReference>
<dbReference type="PANTHER" id="PTHR43528">
    <property type="entry name" value="ALPHA-KETOGLUTARATE PERMEASE"/>
    <property type="match status" value="1"/>
</dbReference>
<evidence type="ECO:0000256" key="8">
    <source>
        <dbReference type="ARBA" id="ARBA00023136"/>
    </source>
</evidence>
<dbReference type="InterPro" id="IPR051084">
    <property type="entry name" value="H+-coupled_symporters"/>
</dbReference>
<evidence type="ECO:0000256" key="3">
    <source>
        <dbReference type="ARBA" id="ARBA00022448"/>
    </source>
</evidence>
<reference evidence="11 12" key="1">
    <citation type="journal article" date="2011" name="Microbiology">
        <title>Transcriptome response to different carbon sources in Acetobacter aceti.</title>
        <authorList>
            <person name="Sakurai K."/>
            <person name="Arai H."/>
            <person name="Ishii M."/>
            <person name="Igarashi Y."/>
        </authorList>
    </citation>
    <scope>NUCLEOTIDE SEQUENCE [LARGE SCALE GENOMIC DNA]</scope>
    <source>
        <strain evidence="11 12">NBRC 14818</strain>
    </source>
</reference>
<evidence type="ECO:0000256" key="2">
    <source>
        <dbReference type="ARBA" id="ARBA00008240"/>
    </source>
</evidence>
<feature type="transmembrane region" description="Helical" evidence="9">
    <location>
        <begin position="187"/>
        <end position="209"/>
    </location>
</feature>
<evidence type="ECO:0000256" key="1">
    <source>
        <dbReference type="ARBA" id="ARBA00004651"/>
    </source>
</evidence>
<dbReference type="Pfam" id="PF07690">
    <property type="entry name" value="MFS_1"/>
    <property type="match status" value="1"/>
</dbReference>
<sequence>MLEGHLYEFPDSGQLNHTLVSLFSGIQAAMTSSPSDQMTNLQRLRGIFSGSAGNLLEYFDWYVYSAFALYFAHAFFPGHDHTAELLNTAAVFAVGFLMRPVGGWLMGVVADQYGRKRALTLSVGAMCIGSLAIALCPTYAQIGLAAPIILVLARLVQGLSLGGEYGASATYIAEVSQPEHRGFWSGFLYVTLIMGQLGAMAVLLLMQYLFLTPEQINAWGWRIPFLLGAAGAVLIFWLRRNMEESTAFKKSEQAHEGGGLKVLLRHKRAVLTVVGLTLGGTVAFYTYTIYMQKFLANSLGFGKDEATLISSASLLVFAVAQPLFGAVSDRVGRKPLLIAFGVLGTLCTVPLMTLLADTHSKLGAFALITVALLMASGYTSINAIVKAELFPTRIRALGVAFPYAVTVSVFGGTAEYIALWCRHAGHESWFAWYVSACACCTLITALTLPARGSTLPDNGS</sequence>
<evidence type="ECO:0000256" key="4">
    <source>
        <dbReference type="ARBA" id="ARBA00022475"/>
    </source>
</evidence>
<evidence type="ECO:0000256" key="5">
    <source>
        <dbReference type="ARBA" id="ARBA00022692"/>
    </source>
</evidence>
<organism evidence="11 12">
    <name type="scientific">Acetobacter aceti NBRC 14818</name>
    <dbReference type="NCBI Taxonomy" id="887700"/>
    <lineage>
        <taxon>Bacteria</taxon>
        <taxon>Pseudomonadati</taxon>
        <taxon>Pseudomonadota</taxon>
        <taxon>Alphaproteobacteria</taxon>
        <taxon>Acetobacterales</taxon>
        <taxon>Acetobacteraceae</taxon>
        <taxon>Acetobacter</taxon>
        <taxon>Acetobacter subgen. Acetobacter</taxon>
    </lineage>
</organism>
<dbReference type="GO" id="GO:0015293">
    <property type="term" value="F:symporter activity"/>
    <property type="evidence" value="ECO:0007669"/>
    <property type="project" value="UniProtKB-KW"/>
</dbReference>
<dbReference type="SUPFAM" id="SSF103473">
    <property type="entry name" value="MFS general substrate transporter"/>
    <property type="match status" value="1"/>
</dbReference>
<evidence type="ECO:0000256" key="7">
    <source>
        <dbReference type="ARBA" id="ARBA00022989"/>
    </source>
</evidence>
<dbReference type="InterPro" id="IPR036259">
    <property type="entry name" value="MFS_trans_sf"/>
</dbReference>
<dbReference type="PANTHER" id="PTHR43528:SF5">
    <property type="entry name" value="PROLINE_BETAINE TRANSPORTER"/>
    <property type="match status" value="1"/>
</dbReference>